<protein>
    <submittedName>
        <fullName evidence="1">Uncharacterized protein</fullName>
    </submittedName>
</protein>
<name>A0A397SUK5_9GLOM</name>
<evidence type="ECO:0000313" key="1">
    <source>
        <dbReference type="EMBL" id="RIA86581.1"/>
    </source>
</evidence>
<accession>A0A397SUK5</accession>
<dbReference type="AlphaFoldDB" id="A0A397SUK5"/>
<dbReference type="EMBL" id="QKYT01000355">
    <property type="protein sequence ID" value="RIA86581.1"/>
    <property type="molecule type" value="Genomic_DNA"/>
</dbReference>
<proteinExistence type="predicted"/>
<keyword evidence="2" id="KW-1185">Reference proteome</keyword>
<gene>
    <name evidence="1" type="ORF">C1645_740736</name>
</gene>
<sequence>MKRSWGFLIARQYNYQFENFYVTVIQRVYKNYKKRSETLAKQNPKYYHINKKYNFENIIRISDCEKYREDDTWYPKDKLREIIHQIDDAYEGVSSLQNIKESKQEEPLTKNEIETNLCMLKTNLKNSKAPYAHHFRKYLKKKSASDLSWHIPLTSQVICADLEIVRILEVEAYNFFIERYLEKSHLQSKAG</sequence>
<evidence type="ECO:0000313" key="2">
    <source>
        <dbReference type="Proteomes" id="UP000265703"/>
    </source>
</evidence>
<dbReference type="OrthoDB" id="2442738at2759"/>
<dbReference type="Proteomes" id="UP000265703">
    <property type="component" value="Unassembled WGS sequence"/>
</dbReference>
<reference evidence="1 2" key="1">
    <citation type="submission" date="2018-06" db="EMBL/GenBank/DDBJ databases">
        <title>Comparative genomics reveals the genomic features of Rhizophagus irregularis, R. cerebriforme, R. diaphanum and Gigaspora rosea, and their symbiotic lifestyle signature.</title>
        <authorList>
            <person name="Morin E."/>
            <person name="San Clemente H."/>
            <person name="Chen E.C.H."/>
            <person name="De La Providencia I."/>
            <person name="Hainaut M."/>
            <person name="Kuo A."/>
            <person name="Kohler A."/>
            <person name="Murat C."/>
            <person name="Tang N."/>
            <person name="Roy S."/>
            <person name="Loubradou J."/>
            <person name="Henrissat B."/>
            <person name="Grigoriev I.V."/>
            <person name="Corradi N."/>
            <person name="Roux C."/>
            <person name="Martin F.M."/>
        </authorList>
    </citation>
    <scope>NUCLEOTIDE SEQUENCE [LARGE SCALE GENOMIC DNA]</scope>
    <source>
        <strain evidence="1 2">DAOM 227022</strain>
    </source>
</reference>
<comment type="caution">
    <text evidence="1">The sequence shown here is derived from an EMBL/GenBank/DDBJ whole genome shotgun (WGS) entry which is preliminary data.</text>
</comment>
<organism evidence="1 2">
    <name type="scientific">Glomus cerebriforme</name>
    <dbReference type="NCBI Taxonomy" id="658196"/>
    <lineage>
        <taxon>Eukaryota</taxon>
        <taxon>Fungi</taxon>
        <taxon>Fungi incertae sedis</taxon>
        <taxon>Mucoromycota</taxon>
        <taxon>Glomeromycotina</taxon>
        <taxon>Glomeromycetes</taxon>
        <taxon>Glomerales</taxon>
        <taxon>Glomeraceae</taxon>
        <taxon>Glomus</taxon>
    </lineage>
</organism>